<proteinExistence type="predicted"/>
<accession>A0AAP7GW75</accession>
<protein>
    <submittedName>
        <fullName evidence="1">Uncharacterized protein</fullName>
    </submittedName>
</protein>
<sequence length="238" mass="28009">MFANDLDLTENGILSSLDNKIISKNIKKSESASYDLYFSYNKILGEILVFESNSQYKHICYIPISKKNNEFFVRNTFCLDKYINFDSEGWEVNSYSSDYSVKLSDVNYNDIINIGEGGVFKLISRSNGEVDNNKILFKNILYKKSYNTFNMDYIFKLYDGEPDLRQDSLEVCSRVVKDKTYLYKKPSDDEMTKMYLIKDDKICFLDKDSINQQEWYFINYKGKKEINMWIKADSVDLN</sequence>
<dbReference type="EMBL" id="MAQE01000015">
    <property type="protein sequence ID" value="OBY50741.1"/>
    <property type="molecule type" value="Genomic_DNA"/>
</dbReference>
<name>A0AAP7GW75_AGGAP</name>
<organism evidence="1 2">
    <name type="scientific">Aggregatibacter aphrophilus</name>
    <name type="common">Haemophilus aphrophilus</name>
    <dbReference type="NCBI Taxonomy" id="732"/>
    <lineage>
        <taxon>Bacteria</taxon>
        <taxon>Pseudomonadati</taxon>
        <taxon>Pseudomonadota</taxon>
        <taxon>Gammaproteobacteria</taxon>
        <taxon>Pasteurellales</taxon>
        <taxon>Pasteurellaceae</taxon>
        <taxon>Aggregatibacter</taxon>
    </lineage>
</organism>
<evidence type="ECO:0000313" key="1">
    <source>
        <dbReference type="EMBL" id="OBY50741.1"/>
    </source>
</evidence>
<evidence type="ECO:0000313" key="2">
    <source>
        <dbReference type="Proteomes" id="UP000092746"/>
    </source>
</evidence>
<dbReference type="Proteomes" id="UP000092746">
    <property type="component" value="Unassembled WGS sequence"/>
</dbReference>
<comment type="caution">
    <text evidence="1">The sequence shown here is derived from an EMBL/GenBank/DDBJ whole genome shotgun (WGS) entry which is preliminary data.</text>
</comment>
<dbReference type="AlphaFoldDB" id="A0AAP7GW75"/>
<gene>
    <name evidence="1" type="ORF">BBB52_07545</name>
</gene>
<reference evidence="1 2" key="1">
    <citation type="submission" date="2016-06" db="EMBL/GenBank/DDBJ databases">
        <title>Simultaneous identification of Haemophilus influenzae and Haemophilus haemolyticus using TaqMan real-time PCR.</title>
        <authorList>
            <person name="Price E.P."/>
            <person name="Sarovich D.S."/>
            <person name="Harris T."/>
            <person name="Spargo J.C."/>
            <person name="Nosworthy E."/>
            <person name="Beissbarth J."/>
            <person name="Smith-Vaughan H."/>
        </authorList>
    </citation>
    <scope>NUCLEOTIDE SEQUENCE [LARGE SCALE GENOMIC DNA]</scope>
    <source>
        <strain evidence="1 2">ATCC 7901</strain>
    </source>
</reference>